<dbReference type="InterPro" id="IPR012347">
    <property type="entry name" value="Ferritin-like"/>
</dbReference>
<evidence type="ECO:0000313" key="2">
    <source>
        <dbReference type="EMBL" id="ASD27148.1"/>
    </source>
</evidence>
<evidence type="ECO:0000259" key="1">
    <source>
        <dbReference type="Pfam" id="PF03713"/>
    </source>
</evidence>
<accession>A0A1Z3LY81</accession>
<gene>
    <name evidence="2" type="ORF">CD943_09780</name>
</gene>
<dbReference type="InterPro" id="IPR005183">
    <property type="entry name" value="DUF305_CopM-like"/>
</dbReference>
<sequence>MDHSSHALERTVDATDPVIAAYQAANDRMHAEMTITLTGDADTDFMRGMIPHHQGAIDMAKVVLEHGSDPEAIALARAVISAQESEIAMMRAWLAKREA</sequence>
<dbReference type="PANTHER" id="PTHR36933:SF1">
    <property type="entry name" value="SLL0788 PROTEIN"/>
    <property type="match status" value="1"/>
</dbReference>
<dbReference type="RefSeq" id="WP_088410904.1">
    <property type="nucleotide sequence ID" value="NZ_CP021995.1"/>
</dbReference>
<proteinExistence type="predicted"/>
<organism evidence="2 3">
    <name type="scientific">Brevundimonas diminuta</name>
    <name type="common">Pseudomonas diminuta</name>
    <dbReference type="NCBI Taxonomy" id="293"/>
    <lineage>
        <taxon>Bacteria</taxon>
        <taxon>Pseudomonadati</taxon>
        <taxon>Pseudomonadota</taxon>
        <taxon>Alphaproteobacteria</taxon>
        <taxon>Caulobacterales</taxon>
        <taxon>Caulobacteraceae</taxon>
        <taxon>Brevundimonas</taxon>
    </lineage>
</organism>
<feature type="domain" description="DUF305" evidence="1">
    <location>
        <begin position="29"/>
        <end position="94"/>
    </location>
</feature>
<dbReference type="Proteomes" id="UP000197024">
    <property type="component" value="Chromosome"/>
</dbReference>
<name>A0A1Z3LY81_BREDI</name>
<evidence type="ECO:0000313" key="3">
    <source>
        <dbReference type="Proteomes" id="UP000197024"/>
    </source>
</evidence>
<reference evidence="2 3" key="2">
    <citation type="submission" date="2017-06" db="EMBL/GenBank/DDBJ databases">
        <authorList>
            <person name="Kim H.J."/>
            <person name="Triplett B.A."/>
        </authorList>
    </citation>
    <scope>NUCLEOTIDE SEQUENCE [LARGE SCALE GENOMIC DNA]</scope>
    <source>
        <strain evidence="2 3">BZC3</strain>
    </source>
</reference>
<reference evidence="2 3" key="1">
    <citation type="submission" date="2017-06" db="EMBL/GenBank/DDBJ databases">
        <title>Biodegradation of gentamicin by bacterial consortia AMQD4 in synthetic medium and raw gentamicin sewage.</title>
        <authorList>
            <person name="Chang H."/>
            <person name="Feng Y."/>
            <person name="Li Z."/>
            <person name="Xue J."/>
            <person name="Cheng D."/>
        </authorList>
    </citation>
    <scope>NUCLEOTIDE SEQUENCE [LARGE SCALE GENOMIC DNA]</scope>
    <source>
        <strain evidence="2 3">BZC3</strain>
    </source>
</reference>
<protein>
    <submittedName>
        <fullName evidence="2">DUF305 domain-containing protein</fullName>
    </submittedName>
</protein>
<dbReference type="Pfam" id="PF03713">
    <property type="entry name" value="DUF305"/>
    <property type="match status" value="1"/>
</dbReference>
<dbReference type="AlphaFoldDB" id="A0A1Z3LY81"/>
<dbReference type="PANTHER" id="PTHR36933">
    <property type="entry name" value="SLL0788 PROTEIN"/>
    <property type="match status" value="1"/>
</dbReference>
<dbReference type="EMBL" id="CP021995">
    <property type="protein sequence ID" value="ASD27148.1"/>
    <property type="molecule type" value="Genomic_DNA"/>
</dbReference>
<dbReference type="Gene3D" id="1.20.1260.10">
    <property type="match status" value="1"/>
</dbReference>